<feature type="transmembrane region" description="Helical" evidence="5">
    <location>
        <begin position="163"/>
        <end position="191"/>
    </location>
</feature>
<comment type="subcellular location">
    <subcellularLocation>
        <location evidence="1">Membrane</location>
        <topology evidence="1">Multi-pass membrane protein</topology>
    </subcellularLocation>
</comment>
<accession>A0A4S4A5C8</accession>
<evidence type="ECO:0000313" key="7">
    <source>
        <dbReference type="EMBL" id="THF53731.1"/>
    </source>
</evidence>
<dbReference type="RefSeq" id="WP_190234731.1">
    <property type="nucleotide sequence ID" value="NZ_SSOA01000001.1"/>
</dbReference>
<reference evidence="7 8" key="1">
    <citation type="submission" date="2019-04" db="EMBL/GenBank/DDBJ databases">
        <title>Rhizobium terrae sp. nov., isolated from a paddy soil.</title>
        <authorList>
            <person name="Lin S.-Y."/>
            <person name="Hameed A."/>
            <person name="Huang H.-I."/>
            <person name="Young C.-C."/>
        </authorList>
    </citation>
    <scope>NUCLEOTIDE SEQUENCE [LARGE SCALE GENOMIC DNA]</scope>
    <source>
        <strain evidence="7 8">CC-HIH110</strain>
    </source>
</reference>
<keyword evidence="8" id="KW-1185">Reference proteome</keyword>
<feature type="transmembrane region" description="Helical" evidence="5">
    <location>
        <begin position="124"/>
        <end position="142"/>
    </location>
</feature>
<dbReference type="Pfam" id="PF07298">
    <property type="entry name" value="NnrU"/>
    <property type="match status" value="1"/>
</dbReference>
<evidence type="ECO:0000256" key="4">
    <source>
        <dbReference type="ARBA" id="ARBA00023136"/>
    </source>
</evidence>
<dbReference type="EMBL" id="SSOA01000001">
    <property type="protein sequence ID" value="THF53731.1"/>
    <property type="molecule type" value="Genomic_DNA"/>
</dbReference>
<comment type="caution">
    <text evidence="7">The sequence shown here is derived from an EMBL/GenBank/DDBJ whole genome shotgun (WGS) entry which is preliminary data.</text>
</comment>
<evidence type="ECO:0000313" key="8">
    <source>
        <dbReference type="Proteomes" id="UP000310754"/>
    </source>
</evidence>
<evidence type="ECO:0000256" key="5">
    <source>
        <dbReference type="SAM" id="Phobius"/>
    </source>
</evidence>
<evidence type="ECO:0000256" key="2">
    <source>
        <dbReference type="ARBA" id="ARBA00022692"/>
    </source>
</evidence>
<feature type="transmembrane region" description="Helical" evidence="5">
    <location>
        <begin position="78"/>
        <end position="98"/>
    </location>
</feature>
<keyword evidence="4 5" id="KW-0472">Membrane</keyword>
<feature type="domain" description="NnrU" evidence="6">
    <location>
        <begin position="3"/>
        <end position="189"/>
    </location>
</feature>
<protein>
    <submittedName>
        <fullName evidence="7">NnrU family protein</fullName>
    </submittedName>
</protein>
<sequence>MLILILGLVLFLGLHLIRTVLPGVRAAMVERLGLNGWKVVHATLAILSMMIIIYGYSIAPVVNVWFPPMGMNHLTITLMLIATICLVAGLLPAGRIVVLTKHPMVLAIKIWALSHLLSNGDERSIILFAAFLAWGVILRISMKRRLRAAEIVPKAFVSAKYDLYAVVLGVAIWAAITFKLHELLIGVAPLAM</sequence>
<evidence type="ECO:0000259" key="6">
    <source>
        <dbReference type="Pfam" id="PF07298"/>
    </source>
</evidence>
<keyword evidence="2 5" id="KW-0812">Transmembrane</keyword>
<dbReference type="Proteomes" id="UP000310754">
    <property type="component" value="Unassembled WGS sequence"/>
</dbReference>
<name>A0A4S4A5C8_9HYPH</name>
<keyword evidence="3 5" id="KW-1133">Transmembrane helix</keyword>
<evidence type="ECO:0000256" key="3">
    <source>
        <dbReference type="ARBA" id="ARBA00022989"/>
    </source>
</evidence>
<dbReference type="GO" id="GO:0016020">
    <property type="term" value="C:membrane"/>
    <property type="evidence" value="ECO:0007669"/>
    <property type="project" value="UniProtKB-SubCell"/>
</dbReference>
<gene>
    <name evidence="7" type="ORF">E6C51_01000</name>
</gene>
<organism evidence="7 8">
    <name type="scientific">Allorhizobium terrae</name>
    <dbReference type="NCBI Taxonomy" id="1848972"/>
    <lineage>
        <taxon>Bacteria</taxon>
        <taxon>Pseudomonadati</taxon>
        <taxon>Pseudomonadota</taxon>
        <taxon>Alphaproteobacteria</taxon>
        <taxon>Hyphomicrobiales</taxon>
        <taxon>Rhizobiaceae</taxon>
        <taxon>Rhizobium/Agrobacterium group</taxon>
        <taxon>Allorhizobium</taxon>
    </lineage>
</organism>
<feature type="transmembrane region" description="Helical" evidence="5">
    <location>
        <begin position="42"/>
        <end position="66"/>
    </location>
</feature>
<evidence type="ECO:0000256" key="1">
    <source>
        <dbReference type="ARBA" id="ARBA00004141"/>
    </source>
</evidence>
<proteinExistence type="predicted"/>
<dbReference type="InterPro" id="IPR009915">
    <property type="entry name" value="NnrU_dom"/>
</dbReference>
<dbReference type="AlphaFoldDB" id="A0A4S4A5C8"/>